<evidence type="ECO:0000313" key="12">
    <source>
        <dbReference type="EMBL" id="MDP2500072.1"/>
    </source>
</evidence>
<reference evidence="13 21" key="4">
    <citation type="submission" date="2024-06" db="EMBL/GenBank/DDBJ databases">
        <authorList>
            <person name="Steensen K."/>
            <person name="Seneca J."/>
            <person name="Bartlau N."/>
            <person name="Yu A.X."/>
            <person name="Polz M.F."/>
        </authorList>
    </citation>
    <scope>NUCLEOTIDE SEQUENCE [LARGE SCALE GENOMIC DNA]</scope>
    <source>
        <strain evidence="13 21">1F145</strain>
    </source>
</reference>
<evidence type="ECO:0000256" key="8">
    <source>
        <dbReference type="ARBA" id="ARBA00023064"/>
    </source>
</evidence>
<dbReference type="Proteomes" id="UP001177935">
    <property type="component" value="Unassembled WGS sequence"/>
</dbReference>
<keyword evidence="6 10" id="KW-0418">Kinase</keyword>
<dbReference type="EMBL" id="VTXL01000004">
    <property type="protein sequence ID" value="NOJ12458.1"/>
    <property type="molecule type" value="Genomic_DNA"/>
</dbReference>
<name>A0A0P6ZG74_VIBSP</name>
<evidence type="ECO:0000313" key="15">
    <source>
        <dbReference type="EMBL" id="PTP23224.1"/>
    </source>
</evidence>
<dbReference type="CDD" id="cd02021">
    <property type="entry name" value="GntK"/>
    <property type="match status" value="1"/>
</dbReference>
<dbReference type="EMBL" id="PIGA01000001">
    <property type="protein sequence ID" value="PTP23224.1"/>
    <property type="molecule type" value="Genomic_DNA"/>
</dbReference>
<proteinExistence type="inferred from homology"/>
<comment type="caution">
    <text evidence="12">The sequence shown here is derived from an EMBL/GenBank/DDBJ whole genome shotgun (WGS) entry which is preliminary data.</text>
</comment>
<sequence>MKSKKILVMGVSGCGKSLIGSRIAQALELQFFDGDDFHPQSNVEKMRQGIPLTDEDRQGWLETLNKQYIEQPSAVIACSALKPQYRDILRKNNEGLVIVYLQGSFDTIWNRHKARENHYFNGQEMLKSQFATLVEPNEADALFVDISQDVEQVVESALKQIKQIG</sequence>
<dbReference type="EMBL" id="JBGOOW010000007">
    <property type="protein sequence ID" value="MEZ8180871.1"/>
    <property type="molecule type" value="Genomic_DNA"/>
</dbReference>
<evidence type="ECO:0000313" key="13">
    <source>
        <dbReference type="EMBL" id="MEZ8180871.1"/>
    </source>
</evidence>
<evidence type="ECO:0000256" key="7">
    <source>
        <dbReference type="ARBA" id="ARBA00022840"/>
    </source>
</evidence>
<dbReference type="OrthoDB" id="9795716at2"/>
<reference evidence="17 18" key="1">
    <citation type="submission" date="2017-11" db="EMBL/GenBank/DDBJ databases">
        <title>Population delineation of vibrios coincides with oyster pathogenicity.</title>
        <authorList>
            <person name="Bruto M."/>
            <person name="Labreuche Y."/>
            <person name="James A."/>
            <person name="Piel D."/>
            <person name="Chenivesse S."/>
            <person name="Petton B."/>
            <person name="Polz M.F."/>
            <person name="Le Roux F."/>
        </authorList>
    </citation>
    <scope>NUCLEOTIDE SEQUENCE [LARGE SCALE GENOMIC DNA]</scope>
    <source>
        <strain evidence="15 17">1F_55</strain>
        <strain evidence="16 18">FF_144</strain>
    </source>
</reference>
<dbReference type="Proteomes" id="UP000244080">
    <property type="component" value="Unassembled WGS sequence"/>
</dbReference>
<evidence type="ECO:0000313" key="16">
    <source>
        <dbReference type="EMBL" id="PTP25462.1"/>
    </source>
</evidence>
<dbReference type="Proteomes" id="UP000519158">
    <property type="component" value="Unassembled WGS sequence"/>
</dbReference>
<evidence type="ECO:0000313" key="20">
    <source>
        <dbReference type="Proteomes" id="UP001177935"/>
    </source>
</evidence>
<keyword evidence="21" id="KW-1185">Reference proteome</keyword>
<dbReference type="GO" id="GO:0019521">
    <property type="term" value="P:D-gluconate metabolic process"/>
    <property type="evidence" value="ECO:0007669"/>
    <property type="project" value="UniProtKB-KW"/>
</dbReference>
<reference evidence="14 19" key="2">
    <citation type="submission" date="2019-09" db="EMBL/GenBank/DDBJ databases">
        <title>Draft genome sequencing and comparative genomics of hatchery-associated Vibrios.</title>
        <authorList>
            <person name="Kehlet-Delgado H."/>
            <person name="Mueller R.S."/>
        </authorList>
    </citation>
    <scope>NUCLEOTIDE SEQUENCE [LARGE SCALE GENOMIC DNA]</scope>
    <source>
        <strain evidence="14 19">99-70-13A3</strain>
    </source>
</reference>
<evidence type="ECO:0000256" key="1">
    <source>
        <dbReference type="ARBA" id="ARBA00004761"/>
    </source>
</evidence>
<evidence type="ECO:0000256" key="5">
    <source>
        <dbReference type="ARBA" id="ARBA00022741"/>
    </source>
</evidence>
<dbReference type="GO" id="GO:0005524">
    <property type="term" value="F:ATP binding"/>
    <property type="evidence" value="ECO:0007669"/>
    <property type="project" value="UniProtKB-KW"/>
</dbReference>
<dbReference type="InterPro" id="IPR027417">
    <property type="entry name" value="P-loop_NTPase"/>
</dbReference>
<evidence type="ECO:0000313" key="14">
    <source>
        <dbReference type="EMBL" id="NOJ12458.1"/>
    </source>
</evidence>
<accession>A0A0P6ZG74</accession>
<dbReference type="RefSeq" id="WP_017059513.1">
    <property type="nucleotide sequence ID" value="NZ_CAWMQV010000106.1"/>
</dbReference>
<evidence type="ECO:0000256" key="3">
    <source>
        <dbReference type="ARBA" id="ARBA00012054"/>
    </source>
</evidence>
<dbReference type="SUPFAM" id="SSF52540">
    <property type="entry name" value="P-loop containing nucleoside triphosphate hydrolases"/>
    <property type="match status" value="1"/>
</dbReference>
<keyword evidence="5 10" id="KW-0547">Nucleotide-binding</keyword>
<evidence type="ECO:0000256" key="4">
    <source>
        <dbReference type="ARBA" id="ARBA00022679"/>
    </source>
</evidence>
<evidence type="ECO:0000313" key="21">
    <source>
        <dbReference type="Proteomes" id="UP001569200"/>
    </source>
</evidence>
<protein>
    <recommendedName>
        <fullName evidence="3 10">Gluconokinase</fullName>
        <ecNumber evidence="3 10">2.7.1.12</ecNumber>
    </recommendedName>
</protein>
<dbReference type="GO" id="GO:0046316">
    <property type="term" value="F:gluconokinase activity"/>
    <property type="evidence" value="ECO:0007669"/>
    <property type="project" value="UniProtKB-EC"/>
</dbReference>
<comment type="catalytic activity">
    <reaction evidence="9 10">
        <text>D-gluconate + ATP = 6-phospho-D-gluconate + ADP + H(+)</text>
        <dbReference type="Rhea" id="RHEA:19433"/>
        <dbReference type="ChEBI" id="CHEBI:15378"/>
        <dbReference type="ChEBI" id="CHEBI:18391"/>
        <dbReference type="ChEBI" id="CHEBI:30616"/>
        <dbReference type="ChEBI" id="CHEBI:58759"/>
        <dbReference type="ChEBI" id="CHEBI:456216"/>
        <dbReference type="EC" id="2.7.1.12"/>
    </reaction>
</comment>
<reference evidence="12" key="3">
    <citation type="submission" date="2023-07" db="EMBL/GenBank/DDBJ databases">
        <title>Genome content predicts the carbon catabolic preferences of heterotrophic bacteria.</title>
        <authorList>
            <person name="Gralka M."/>
        </authorList>
    </citation>
    <scope>NUCLEOTIDE SEQUENCE</scope>
    <source>
        <strain evidence="12">6E02</strain>
        <strain evidence="11">6E03</strain>
    </source>
</reference>
<dbReference type="PANTHER" id="PTHR43442:SF3">
    <property type="entry name" value="GLUCONOKINASE-RELATED"/>
    <property type="match status" value="1"/>
</dbReference>
<dbReference type="Gene3D" id="3.40.50.300">
    <property type="entry name" value="P-loop containing nucleotide triphosphate hydrolases"/>
    <property type="match status" value="1"/>
</dbReference>
<dbReference type="EMBL" id="JAUYVL010000002">
    <property type="protein sequence ID" value="MDP2500072.1"/>
    <property type="molecule type" value="Genomic_DNA"/>
</dbReference>
<dbReference type="EC" id="2.7.1.12" evidence="3 10"/>
<dbReference type="InterPro" id="IPR031322">
    <property type="entry name" value="Shikimate/glucono_kinase"/>
</dbReference>
<dbReference type="InterPro" id="IPR006001">
    <property type="entry name" value="Therm_gnt_kin"/>
</dbReference>
<evidence type="ECO:0000313" key="19">
    <source>
        <dbReference type="Proteomes" id="UP000519158"/>
    </source>
</evidence>
<evidence type="ECO:0000256" key="2">
    <source>
        <dbReference type="ARBA" id="ARBA00008420"/>
    </source>
</evidence>
<keyword evidence="4 10" id="KW-0808">Transferase</keyword>
<dbReference type="NCBIfam" id="TIGR01313">
    <property type="entry name" value="therm_gnt_kin"/>
    <property type="match status" value="1"/>
</dbReference>
<dbReference type="Pfam" id="PF01202">
    <property type="entry name" value="SKI"/>
    <property type="match status" value="1"/>
</dbReference>
<dbReference type="EMBL" id="PIFK01000057">
    <property type="protein sequence ID" value="PTP25462.1"/>
    <property type="molecule type" value="Genomic_DNA"/>
</dbReference>
<dbReference type="AlphaFoldDB" id="A0A0P6ZG74"/>
<dbReference type="FunFam" id="3.40.50.300:FF:000522">
    <property type="entry name" value="Gluconokinase"/>
    <property type="match status" value="1"/>
</dbReference>
<dbReference type="Proteomes" id="UP000244197">
    <property type="component" value="Unassembled WGS sequence"/>
</dbReference>
<evidence type="ECO:0000313" key="18">
    <source>
        <dbReference type="Proteomes" id="UP000244197"/>
    </source>
</evidence>
<gene>
    <name evidence="13" type="ORF">ACED33_09315</name>
    <name evidence="16" type="ORF">CWO07_21480</name>
    <name evidence="15" type="ORF">CWO36_00475</name>
    <name evidence="14" type="ORF">F0234_06775</name>
    <name evidence="11" type="ORF">Q8W38_14940</name>
    <name evidence="12" type="ORF">Q8W42_05045</name>
</gene>
<evidence type="ECO:0000256" key="6">
    <source>
        <dbReference type="ARBA" id="ARBA00022777"/>
    </source>
</evidence>
<dbReference type="Proteomes" id="UP001177883">
    <property type="component" value="Unassembled WGS sequence"/>
</dbReference>
<evidence type="ECO:0000313" key="11">
    <source>
        <dbReference type="EMBL" id="MDP2490644.1"/>
    </source>
</evidence>
<evidence type="ECO:0000313" key="17">
    <source>
        <dbReference type="Proteomes" id="UP000244080"/>
    </source>
</evidence>
<dbReference type="EMBL" id="JAUYVK010000014">
    <property type="protein sequence ID" value="MDP2490644.1"/>
    <property type="molecule type" value="Genomic_DNA"/>
</dbReference>
<organism evidence="12 20">
    <name type="scientific">Vibrio splendidus</name>
    <dbReference type="NCBI Taxonomy" id="29497"/>
    <lineage>
        <taxon>Bacteria</taxon>
        <taxon>Pseudomonadati</taxon>
        <taxon>Pseudomonadota</taxon>
        <taxon>Gammaproteobacteria</taxon>
        <taxon>Vibrionales</taxon>
        <taxon>Vibrionaceae</taxon>
        <taxon>Vibrio</taxon>
    </lineage>
</organism>
<keyword evidence="7 10" id="KW-0067">ATP-binding</keyword>
<dbReference type="GeneID" id="72400449"/>
<comment type="similarity">
    <text evidence="2 10">Belongs to the gluconokinase GntK/GntV family.</text>
</comment>
<dbReference type="GO" id="GO:0005737">
    <property type="term" value="C:cytoplasm"/>
    <property type="evidence" value="ECO:0007669"/>
    <property type="project" value="TreeGrafter"/>
</dbReference>
<keyword evidence="8" id="KW-0311">Gluconate utilization</keyword>
<evidence type="ECO:0000256" key="9">
    <source>
        <dbReference type="ARBA" id="ARBA00048090"/>
    </source>
</evidence>
<comment type="pathway">
    <text evidence="1">Carbohydrate acid metabolism.</text>
</comment>
<dbReference type="Proteomes" id="UP001569200">
    <property type="component" value="Unassembled WGS sequence"/>
</dbReference>
<evidence type="ECO:0000256" key="10">
    <source>
        <dbReference type="RuleBase" id="RU363066"/>
    </source>
</evidence>
<dbReference type="PANTHER" id="PTHR43442">
    <property type="entry name" value="GLUCONOKINASE-RELATED"/>
    <property type="match status" value="1"/>
</dbReference>